<accession>A0A1H3Y6Q5</accession>
<feature type="signal peptide" evidence="1">
    <location>
        <begin position="1"/>
        <end position="20"/>
    </location>
</feature>
<keyword evidence="1" id="KW-0732">Signal</keyword>
<keyword evidence="4" id="KW-1185">Reference proteome</keyword>
<dbReference type="OrthoDB" id="9764939at2"/>
<sequence>MKKAVWLLGAALSLSLVTPAQEIKEKEVRRLVSTLAADDMEGRYPGTPGIEKAASFISDEFKQAGLSPLPGESSFLQKFNKYYIGVDNISFKVNGKKKNWVVVPIGNSLRYDWVYNEDDYIILHIKDKTELLKALRRTSDKNRLIWLDPSMAGYLSGLVAYYSEGVYESEDALNTAAENAKKGKQTVLVVEQSPVADGTPWEIHINRSAKTKEYANVAGMIKGKSKPDEYVVFSAHYDHLGILPAVAGDSIANGADDDASGTTAVIMLSKYFSQQQPERSVIFVAFTAEESGGYGSRYFSEQLDPDKVVAMFNIEMIGKESKFGKNSAFITGFERSDFGPILQRNLQGSEFKFYPDPYPEQDLFYRSDNATLAKKGVPAHSISTTQIDKDQFYHTVDDETETLDTENITSIINAIAVSASSIIKGTDTPTRIEKSNQ</sequence>
<gene>
    <name evidence="3" type="ORF">SAMN05660909_00702</name>
</gene>
<dbReference type="GO" id="GO:0006508">
    <property type="term" value="P:proteolysis"/>
    <property type="evidence" value="ECO:0007669"/>
    <property type="project" value="InterPro"/>
</dbReference>
<feature type="domain" description="Peptidase M28" evidence="2">
    <location>
        <begin position="216"/>
        <end position="416"/>
    </location>
</feature>
<feature type="chain" id="PRO_5011450746" evidence="1">
    <location>
        <begin position="21"/>
        <end position="437"/>
    </location>
</feature>
<dbReference type="PANTHER" id="PTHR12147:SF26">
    <property type="entry name" value="PEPTIDASE M28 DOMAIN-CONTAINING PROTEIN"/>
    <property type="match status" value="1"/>
</dbReference>
<protein>
    <submittedName>
        <fullName evidence="3">Peptidase family M28</fullName>
    </submittedName>
</protein>
<dbReference type="EMBL" id="FNRL01000002">
    <property type="protein sequence ID" value="SEA06791.1"/>
    <property type="molecule type" value="Genomic_DNA"/>
</dbReference>
<dbReference type="PANTHER" id="PTHR12147">
    <property type="entry name" value="METALLOPEPTIDASE M28 FAMILY MEMBER"/>
    <property type="match status" value="1"/>
</dbReference>
<dbReference type="Proteomes" id="UP000199656">
    <property type="component" value="Unassembled WGS sequence"/>
</dbReference>
<dbReference type="InterPro" id="IPR045175">
    <property type="entry name" value="M28_fam"/>
</dbReference>
<dbReference type="Gene3D" id="3.40.630.10">
    <property type="entry name" value="Zn peptidases"/>
    <property type="match status" value="2"/>
</dbReference>
<name>A0A1H3Y6Q5_9BACT</name>
<reference evidence="4" key="1">
    <citation type="submission" date="2016-10" db="EMBL/GenBank/DDBJ databases">
        <authorList>
            <person name="Varghese N."/>
            <person name="Submissions S."/>
        </authorList>
    </citation>
    <scope>NUCLEOTIDE SEQUENCE [LARGE SCALE GENOMIC DNA]</scope>
    <source>
        <strain evidence="4">DSM 23920</strain>
    </source>
</reference>
<organism evidence="3 4">
    <name type="scientific">Chitinophaga terrae</name>
    <name type="common">ex Kim and Jung 2007</name>
    <dbReference type="NCBI Taxonomy" id="408074"/>
    <lineage>
        <taxon>Bacteria</taxon>
        <taxon>Pseudomonadati</taxon>
        <taxon>Bacteroidota</taxon>
        <taxon>Chitinophagia</taxon>
        <taxon>Chitinophagales</taxon>
        <taxon>Chitinophagaceae</taxon>
        <taxon>Chitinophaga</taxon>
    </lineage>
</organism>
<evidence type="ECO:0000256" key="1">
    <source>
        <dbReference type="SAM" id="SignalP"/>
    </source>
</evidence>
<dbReference type="STRING" id="408074.SAMN05660909_00702"/>
<dbReference type="InterPro" id="IPR007484">
    <property type="entry name" value="Peptidase_M28"/>
</dbReference>
<evidence type="ECO:0000313" key="4">
    <source>
        <dbReference type="Proteomes" id="UP000199656"/>
    </source>
</evidence>
<evidence type="ECO:0000313" key="3">
    <source>
        <dbReference type="EMBL" id="SEA06791.1"/>
    </source>
</evidence>
<dbReference type="RefSeq" id="WP_089758733.1">
    <property type="nucleotide sequence ID" value="NZ_BKAT01000022.1"/>
</dbReference>
<dbReference type="GO" id="GO:0008235">
    <property type="term" value="F:metalloexopeptidase activity"/>
    <property type="evidence" value="ECO:0007669"/>
    <property type="project" value="InterPro"/>
</dbReference>
<proteinExistence type="predicted"/>
<dbReference type="AlphaFoldDB" id="A0A1H3Y6Q5"/>
<dbReference type="Pfam" id="PF04389">
    <property type="entry name" value="Peptidase_M28"/>
    <property type="match status" value="1"/>
</dbReference>
<dbReference type="SUPFAM" id="SSF53187">
    <property type="entry name" value="Zn-dependent exopeptidases"/>
    <property type="match status" value="1"/>
</dbReference>
<evidence type="ECO:0000259" key="2">
    <source>
        <dbReference type="Pfam" id="PF04389"/>
    </source>
</evidence>